<organism evidence="1">
    <name type="scientific">Anguilla anguilla</name>
    <name type="common">European freshwater eel</name>
    <name type="synonym">Muraena anguilla</name>
    <dbReference type="NCBI Taxonomy" id="7936"/>
    <lineage>
        <taxon>Eukaryota</taxon>
        <taxon>Metazoa</taxon>
        <taxon>Chordata</taxon>
        <taxon>Craniata</taxon>
        <taxon>Vertebrata</taxon>
        <taxon>Euteleostomi</taxon>
        <taxon>Actinopterygii</taxon>
        <taxon>Neopterygii</taxon>
        <taxon>Teleostei</taxon>
        <taxon>Anguilliformes</taxon>
        <taxon>Anguillidae</taxon>
        <taxon>Anguilla</taxon>
    </lineage>
</organism>
<reference evidence="1" key="1">
    <citation type="submission" date="2014-11" db="EMBL/GenBank/DDBJ databases">
        <authorList>
            <person name="Amaro Gonzalez C."/>
        </authorList>
    </citation>
    <scope>NUCLEOTIDE SEQUENCE</scope>
</reference>
<reference evidence="1" key="2">
    <citation type="journal article" date="2015" name="Fish Shellfish Immunol.">
        <title>Early steps in the European eel (Anguilla anguilla)-Vibrio vulnificus interaction in the gills: Role of the RtxA13 toxin.</title>
        <authorList>
            <person name="Callol A."/>
            <person name="Pajuelo D."/>
            <person name="Ebbesson L."/>
            <person name="Teles M."/>
            <person name="MacKenzie S."/>
            <person name="Amaro C."/>
        </authorList>
    </citation>
    <scope>NUCLEOTIDE SEQUENCE</scope>
</reference>
<proteinExistence type="predicted"/>
<evidence type="ECO:0000313" key="1">
    <source>
        <dbReference type="EMBL" id="JAH00476.1"/>
    </source>
</evidence>
<protein>
    <submittedName>
        <fullName evidence="1">Uncharacterized protein</fullName>
    </submittedName>
</protein>
<dbReference type="EMBL" id="GBXM01108101">
    <property type="protein sequence ID" value="JAH00476.1"/>
    <property type="molecule type" value="Transcribed_RNA"/>
</dbReference>
<dbReference type="AlphaFoldDB" id="A0A0E9P767"/>
<accession>A0A0E9P767</accession>
<sequence>MSCCVLSSLFGNSSCLRISDWFHCLLPQCQWITDISRVKCRVCCCCQHVWTYSRSRTSLEREQMVF</sequence>
<name>A0A0E9P767_ANGAN</name>